<dbReference type="EMBL" id="MU155141">
    <property type="protein sequence ID" value="KAF9484725.1"/>
    <property type="molecule type" value="Genomic_DNA"/>
</dbReference>
<evidence type="ECO:0008006" key="4">
    <source>
        <dbReference type="Google" id="ProtNLM"/>
    </source>
</evidence>
<protein>
    <recommendedName>
        <fullName evidence="4">Mediator complex subunit 16</fullName>
    </recommendedName>
</protein>
<organism evidence="2 3">
    <name type="scientific">Pholiota conissans</name>
    <dbReference type="NCBI Taxonomy" id="109636"/>
    <lineage>
        <taxon>Eukaryota</taxon>
        <taxon>Fungi</taxon>
        <taxon>Dikarya</taxon>
        <taxon>Basidiomycota</taxon>
        <taxon>Agaricomycotina</taxon>
        <taxon>Agaricomycetes</taxon>
        <taxon>Agaricomycetidae</taxon>
        <taxon>Agaricales</taxon>
        <taxon>Agaricineae</taxon>
        <taxon>Strophariaceae</taxon>
        <taxon>Pholiota</taxon>
    </lineage>
</organism>
<dbReference type="Proteomes" id="UP000807469">
    <property type="component" value="Unassembled WGS sequence"/>
</dbReference>
<proteinExistence type="predicted"/>
<keyword evidence="3" id="KW-1185">Reference proteome</keyword>
<dbReference type="OrthoDB" id="2535907at2759"/>
<dbReference type="AlphaFoldDB" id="A0A9P5ZDL9"/>
<sequence length="895" mass="98473">MEILQDGYIGPSSPSKGKGIDTGSKTWRAGWWDLYPLIERPKRPLQWSQSSVIFTAHPTRPLVAARHFSSSKQFVLPSPTQIIASPGSYDPPTVLTVSPGDTWLFSYFPRRDGEGIGCLWKRGPQIDNWVLNECWTYPQCGGVVAASWLGNHREWTINAQGDPTRLPPRGPTTPVADPTLLIVTEDHWLHLAYIRFYNSGVRFIKRYLPFNGGTSEVTNVMDLGDNPNNTRRCLDAAIGIGYNETSVVIALHSSRLPPPIRQANPIHSFNSMNLSVPVDLTNANAPDQKVVEWDIWGEERTIELFEVAFRFEPNIALVSTMLGSVECQTPLTSLTFACAPPQSQNTQATPDNHSPPKRNITERGKMFLLTSFIDFHGYSKPPTSTLASHVFVYRPNPNNPRGGYWSFQKESTRILEAGVITYIQPVVDTTSSNAVLLYTCILDTSGLIPTGQKQAAIGTTKVLNIPDLADASNWETGVIRCSIDSIGRDLPLSSTISPNGKLLCTLSSSLTSPQTAVHALPKKHVSNTSSSPLSLGLAVAILGRVSTADLVHTISSRHTSLDEAINVIYNTLDLLDSHYKSELPYPSTWDVVGVATEVYRAQSLHAKDEKESTILKDLWQTAHDICSLAACNIAFEDCKEEEGYDLDAVWQIISICTWVVSFTERLMKACVLSNNSLIATTKGGGQEFETVMSPILLHLAHPFALQNFISALRHVQTFRTFLGSLPAGGKHAKMAQAVLIDAVDCSGVDFGGLISLLDENLATAQKQEPKDCRMALAGCRPTPGMQPRLGELLEKIAKSETILNKAILFIKPSDLVDGMARISIINQPKKDERDIITKGILDNHGSRGLCLRCGGKTSLEIKESFASNHSYPKWTVWELMWQLRCICGGSWLSVT</sequence>
<gene>
    <name evidence="2" type="ORF">BDN70DRAFT_872266</name>
</gene>
<accession>A0A9P5ZDL9</accession>
<reference evidence="2" key="1">
    <citation type="submission" date="2020-11" db="EMBL/GenBank/DDBJ databases">
        <authorList>
            <consortium name="DOE Joint Genome Institute"/>
            <person name="Ahrendt S."/>
            <person name="Riley R."/>
            <person name="Andreopoulos W."/>
            <person name="Labutti K."/>
            <person name="Pangilinan J."/>
            <person name="Ruiz-Duenas F.J."/>
            <person name="Barrasa J.M."/>
            <person name="Sanchez-Garcia M."/>
            <person name="Camarero S."/>
            <person name="Miyauchi S."/>
            <person name="Serrano A."/>
            <person name="Linde D."/>
            <person name="Babiker R."/>
            <person name="Drula E."/>
            <person name="Ayuso-Fernandez I."/>
            <person name="Pacheco R."/>
            <person name="Padilla G."/>
            <person name="Ferreira P."/>
            <person name="Barriuso J."/>
            <person name="Kellner H."/>
            <person name="Castanera R."/>
            <person name="Alfaro M."/>
            <person name="Ramirez L."/>
            <person name="Pisabarro A.G."/>
            <person name="Kuo A."/>
            <person name="Tritt A."/>
            <person name="Lipzen A."/>
            <person name="He G."/>
            <person name="Yan M."/>
            <person name="Ng V."/>
            <person name="Cullen D."/>
            <person name="Martin F."/>
            <person name="Rosso M.-N."/>
            <person name="Henrissat B."/>
            <person name="Hibbett D."/>
            <person name="Martinez A.T."/>
            <person name="Grigoriev I.V."/>
        </authorList>
    </citation>
    <scope>NUCLEOTIDE SEQUENCE</scope>
    <source>
        <strain evidence="2">CIRM-BRFM 674</strain>
    </source>
</reference>
<evidence type="ECO:0000313" key="3">
    <source>
        <dbReference type="Proteomes" id="UP000807469"/>
    </source>
</evidence>
<comment type="caution">
    <text evidence="2">The sequence shown here is derived from an EMBL/GenBank/DDBJ whole genome shotgun (WGS) entry which is preliminary data.</text>
</comment>
<name>A0A9P5ZDL9_9AGAR</name>
<evidence type="ECO:0000313" key="2">
    <source>
        <dbReference type="EMBL" id="KAF9484725.1"/>
    </source>
</evidence>
<feature type="region of interest" description="Disordered" evidence="1">
    <location>
        <begin position="1"/>
        <end position="22"/>
    </location>
</feature>
<evidence type="ECO:0000256" key="1">
    <source>
        <dbReference type="SAM" id="MobiDB-lite"/>
    </source>
</evidence>